<proteinExistence type="predicted"/>
<keyword evidence="2" id="KW-1185">Reference proteome</keyword>
<evidence type="ECO:0000313" key="1">
    <source>
        <dbReference type="EMBL" id="KAK3792516.1"/>
    </source>
</evidence>
<dbReference type="Proteomes" id="UP001283361">
    <property type="component" value="Unassembled WGS sequence"/>
</dbReference>
<evidence type="ECO:0000313" key="2">
    <source>
        <dbReference type="Proteomes" id="UP001283361"/>
    </source>
</evidence>
<dbReference type="AlphaFoldDB" id="A0AAE1ASH1"/>
<accession>A0AAE1ASH1</accession>
<comment type="caution">
    <text evidence="1">The sequence shown here is derived from an EMBL/GenBank/DDBJ whole genome shotgun (WGS) entry which is preliminary data.</text>
</comment>
<reference evidence="1" key="1">
    <citation type="journal article" date="2023" name="G3 (Bethesda)">
        <title>A reference genome for the long-term kleptoplast-retaining sea slug Elysia crispata morphotype clarki.</title>
        <authorList>
            <person name="Eastman K.E."/>
            <person name="Pendleton A.L."/>
            <person name="Shaikh M.A."/>
            <person name="Suttiyut T."/>
            <person name="Ogas R."/>
            <person name="Tomko P."/>
            <person name="Gavelis G."/>
            <person name="Widhalm J.R."/>
            <person name="Wisecaver J.H."/>
        </authorList>
    </citation>
    <scope>NUCLEOTIDE SEQUENCE</scope>
    <source>
        <strain evidence="1">ECLA1</strain>
    </source>
</reference>
<protein>
    <submittedName>
        <fullName evidence="1">Uncharacterized protein</fullName>
    </submittedName>
</protein>
<organism evidence="1 2">
    <name type="scientific">Elysia crispata</name>
    <name type="common">lettuce slug</name>
    <dbReference type="NCBI Taxonomy" id="231223"/>
    <lineage>
        <taxon>Eukaryota</taxon>
        <taxon>Metazoa</taxon>
        <taxon>Spiralia</taxon>
        <taxon>Lophotrochozoa</taxon>
        <taxon>Mollusca</taxon>
        <taxon>Gastropoda</taxon>
        <taxon>Heterobranchia</taxon>
        <taxon>Euthyneura</taxon>
        <taxon>Panpulmonata</taxon>
        <taxon>Sacoglossa</taxon>
        <taxon>Placobranchoidea</taxon>
        <taxon>Plakobranchidae</taxon>
        <taxon>Elysia</taxon>
    </lineage>
</organism>
<dbReference type="EMBL" id="JAWDGP010001368">
    <property type="protein sequence ID" value="KAK3792516.1"/>
    <property type="molecule type" value="Genomic_DNA"/>
</dbReference>
<gene>
    <name evidence="1" type="ORF">RRG08_017785</name>
</gene>
<name>A0AAE1ASH1_9GAST</name>
<sequence length="151" mass="17101">MGASALIARMTPQRNGFQFPQIPPKLTDRWFESWVTCLQNNNREGVGEVSRFVGNWTTSSNVGTGRNKHLWYGNSYSVGPKSRRQNLANLIGQRDVTGSRLAVACGWIRKGLMECRKKEQTDRATGGQRPNVMSVKLMIPDYDRPVDKFRP</sequence>